<feature type="repeat" description="WD" evidence="3">
    <location>
        <begin position="1315"/>
        <end position="1353"/>
    </location>
</feature>
<dbReference type="PROSITE" id="PS50294">
    <property type="entry name" value="WD_REPEATS_REGION"/>
    <property type="match status" value="10"/>
</dbReference>
<feature type="repeat" description="WD" evidence="3">
    <location>
        <begin position="1266"/>
        <end position="1307"/>
    </location>
</feature>
<feature type="repeat" description="WD" evidence="3">
    <location>
        <begin position="1223"/>
        <end position="1264"/>
    </location>
</feature>
<evidence type="ECO:0000256" key="1">
    <source>
        <dbReference type="ARBA" id="ARBA00022574"/>
    </source>
</evidence>
<sequence>MSFMMSLRASLARPKAKLKKVWPFESKDTDPASQTTRTDPNTKEASESGAWTAVRAMLTAAESGAEWCGPLKTAIGGLIEWVELYERECDIREDKNELRAKLEPLLQDLAKHMECPSGFVSTGSVKQIFEDITNEANKATEKQTLTPGRRLQDILKGADEILDCYRRIDEHLQRLMLNVNLSMLKTVNEQAMESRLAKMSSVKSAFYDSGQVKRGGCAPETRKEQIELLMTWARTPGSGRTCWMNGMAGTGKTTIAYTVCERLGSQLGASFFCSRTIPECRQVNYIIPCVAYQLARFSVPFRHALDSVLEVDPDAHCRTLKQQYERLIVKPMIEVRGSLPSDVIVVIDALDECEDQESVGMILDLLLSPGYDLPVRFLVSSRPESEIYDRMAARTDGSDDTPLVLHDLEAETVRADIKTYMLHELRSISLTDYQWSAILDRCGGLFIYASTVCRFIMQGHRSHTLHEAIQTITDSPSIPVHGANPIDRLYLTILTRAFEMTEQSKENVRRMKAVLETVICAVEPMTLDAISGVLGLNNGSQVNALLQPLRSVLNVVKDREVVTTLHASFPDFMLSADRSGGFHCDPAMRHAEIASACLRTIDRTMPNFNICCLPSSYLLDSEVDDLSERMRRSISPGLVYASRYWSTHLYLSEHRAELENAVSNLFTQRLLLWLEIINLSGYIRHAVNIVQRAERWCKVRNTTLIVFSITMMLPQKHAVAKNITEISHDAEQFVSIYANHPVSLSTPHIYVSMLPFWPRTRPISAAYMARTAGFVEPKGTVMSQRNLALMATWKVSSGPVNSMSLSADGARLAITTSDNINILDASTGEIIDSLANQLTQGVSCAAISPNGTQVAFGGAGSTLQLWDVNRGDTIKAFPSICDSGIGSVAFSSNGSDVACGLDNGDVYICSLQIGTKPLGPLKGHTEQVTSVTFSPDHSHLASGSCDNTIRIWDVRTGHPIGRPFTGHTSTVNSVSYSPDGSRLASASFDYTIRLWDTRTGLTILGPLTTHLDWVTSVTFSPNAAFIASGSWDKSIQVYDALTGSTVLGPLQGHIHYVNSVIFSPDSSHLFSCSDDGTVRLWNVQVAVAPAPLSPSWGLSGPFGSVRYSHNGLRIVSGSQDGTIHIWKVQTGELVLGPLSGHDDAISCVGYSLCDKYIASASLDDTLRIWDSETGKDIHGPIQGHNDSVRCIRFSPAETVVASGSDDGSIRLWDFKSAKCVMVLFKGDSPVWSVGFSPDGQYVASGLGDGTIRVIDRNTGNTVVGPIHGHRKSVTSIEFSPNGTHIVSSSDERSVRIWDRQTGRQILVCGEGDIPHDSFVSCVGFSPNGRYIASGSPRGAVQVWDAQTGDMIFSPHTRHSKRVRDVQFSPDSSHIVSCSSDGTIRFWNLVGWVINTPQPETIADKEHVVRNSRDGSKVANSWSLDDDGWVFNLHNHRLVWVPSDLRVLLPIPPHNLVISSEGCLELSFDGAMMGEAWVGCYRV</sequence>
<dbReference type="InterPro" id="IPR007111">
    <property type="entry name" value="NACHT_NTPase"/>
</dbReference>
<keyword evidence="2" id="KW-0677">Repeat</keyword>
<dbReference type="SMART" id="SM00320">
    <property type="entry name" value="WD40"/>
    <property type="match status" value="14"/>
</dbReference>
<dbReference type="SUPFAM" id="SSF50978">
    <property type="entry name" value="WD40 repeat-like"/>
    <property type="match status" value="2"/>
</dbReference>
<feature type="repeat" description="WD" evidence="3">
    <location>
        <begin position="1104"/>
        <end position="1136"/>
    </location>
</feature>
<dbReference type="InterPro" id="IPR056884">
    <property type="entry name" value="NPHP3-like_N"/>
</dbReference>
<dbReference type="InterPro" id="IPR020472">
    <property type="entry name" value="WD40_PAC1"/>
</dbReference>
<dbReference type="InterPro" id="IPR050505">
    <property type="entry name" value="WDR55/POC1"/>
</dbReference>
<dbReference type="PANTHER" id="PTHR44019">
    <property type="entry name" value="WD REPEAT-CONTAINING PROTEIN 55"/>
    <property type="match status" value="1"/>
</dbReference>
<dbReference type="CDD" id="cd00200">
    <property type="entry name" value="WD40"/>
    <property type="match status" value="3"/>
</dbReference>
<dbReference type="SUPFAM" id="SSF52540">
    <property type="entry name" value="P-loop containing nucleoside triphosphate hydrolases"/>
    <property type="match status" value="1"/>
</dbReference>
<dbReference type="Pfam" id="PF24883">
    <property type="entry name" value="NPHP3_N"/>
    <property type="match status" value="1"/>
</dbReference>
<accession>A0A8H7H4S4</accession>
<dbReference type="EMBL" id="JACYCC010000130">
    <property type="protein sequence ID" value="KAF8674672.1"/>
    <property type="molecule type" value="Genomic_DNA"/>
</dbReference>
<dbReference type="Proteomes" id="UP000650582">
    <property type="component" value="Unassembled WGS sequence"/>
</dbReference>
<feature type="repeat" description="WD" evidence="3">
    <location>
        <begin position="964"/>
        <end position="1005"/>
    </location>
</feature>
<feature type="region of interest" description="Disordered" evidence="4">
    <location>
        <begin position="22"/>
        <end position="48"/>
    </location>
</feature>
<dbReference type="PANTHER" id="PTHR44019:SF8">
    <property type="entry name" value="POC1 CENTRIOLAR PROTEIN HOMOLOG"/>
    <property type="match status" value="1"/>
</dbReference>
<evidence type="ECO:0000256" key="4">
    <source>
        <dbReference type="SAM" id="MobiDB-lite"/>
    </source>
</evidence>
<dbReference type="PRINTS" id="PR00320">
    <property type="entry name" value="GPROTEINBRPT"/>
</dbReference>
<dbReference type="PROSITE" id="PS50837">
    <property type="entry name" value="NACHT"/>
    <property type="match status" value="1"/>
</dbReference>
<evidence type="ECO:0000256" key="2">
    <source>
        <dbReference type="ARBA" id="ARBA00022737"/>
    </source>
</evidence>
<gene>
    <name evidence="6" type="ORF">RHS04_07259</name>
</gene>
<name>A0A8H7H4S4_9AGAM</name>
<dbReference type="PROSITE" id="PS50082">
    <property type="entry name" value="WD_REPEATS_2"/>
    <property type="match status" value="12"/>
</dbReference>
<dbReference type="PROSITE" id="PS00678">
    <property type="entry name" value="WD_REPEATS_1"/>
    <property type="match status" value="6"/>
</dbReference>
<dbReference type="InterPro" id="IPR001680">
    <property type="entry name" value="WD40_rpt"/>
</dbReference>
<feature type="repeat" description="WD" evidence="3">
    <location>
        <begin position="1050"/>
        <end position="1084"/>
    </location>
</feature>
<feature type="repeat" description="WD" evidence="3">
    <location>
        <begin position="1181"/>
        <end position="1222"/>
    </location>
</feature>
<dbReference type="Pfam" id="PF00400">
    <property type="entry name" value="WD40"/>
    <property type="match status" value="12"/>
</dbReference>
<dbReference type="InterPro" id="IPR015943">
    <property type="entry name" value="WD40/YVTN_repeat-like_dom_sf"/>
</dbReference>
<feature type="repeat" description="WD" evidence="3">
    <location>
        <begin position="835"/>
        <end position="876"/>
    </location>
</feature>
<evidence type="ECO:0000313" key="6">
    <source>
        <dbReference type="EMBL" id="KAF8674672.1"/>
    </source>
</evidence>
<feature type="repeat" description="WD" evidence="3">
    <location>
        <begin position="921"/>
        <end position="962"/>
    </location>
</feature>
<feature type="repeat" description="WD" evidence="3">
    <location>
        <begin position="1138"/>
        <end position="1179"/>
    </location>
</feature>
<dbReference type="InterPro" id="IPR027417">
    <property type="entry name" value="P-loop_NTPase"/>
</dbReference>
<keyword evidence="1 3" id="KW-0853">WD repeat</keyword>
<comment type="caution">
    <text evidence="6">The sequence shown here is derived from an EMBL/GenBank/DDBJ whole genome shotgun (WGS) entry which is preliminary data.</text>
</comment>
<proteinExistence type="predicted"/>
<dbReference type="InterPro" id="IPR019775">
    <property type="entry name" value="WD40_repeat_CS"/>
</dbReference>
<evidence type="ECO:0000259" key="5">
    <source>
        <dbReference type="PROSITE" id="PS50837"/>
    </source>
</evidence>
<feature type="domain" description="NACHT" evidence="5">
    <location>
        <begin position="240"/>
        <end position="385"/>
    </location>
</feature>
<feature type="repeat" description="WD" evidence="3">
    <location>
        <begin position="1007"/>
        <end position="1048"/>
    </location>
</feature>
<organism evidence="6 7">
    <name type="scientific">Rhizoctonia solani</name>
    <dbReference type="NCBI Taxonomy" id="456999"/>
    <lineage>
        <taxon>Eukaryota</taxon>
        <taxon>Fungi</taxon>
        <taxon>Dikarya</taxon>
        <taxon>Basidiomycota</taxon>
        <taxon>Agaricomycotina</taxon>
        <taxon>Agaricomycetes</taxon>
        <taxon>Cantharellales</taxon>
        <taxon>Ceratobasidiaceae</taxon>
        <taxon>Rhizoctonia</taxon>
    </lineage>
</organism>
<feature type="repeat" description="WD" evidence="3">
    <location>
        <begin position="1355"/>
        <end position="1388"/>
    </location>
</feature>
<reference evidence="6" key="1">
    <citation type="submission" date="2020-09" db="EMBL/GenBank/DDBJ databases">
        <title>Comparative genome analyses of four rice-infecting Rhizoctonia solani isolates reveal extensive enrichment of homogalacturonan modification genes.</title>
        <authorList>
            <person name="Lee D.-Y."/>
            <person name="Jeon J."/>
            <person name="Kim K.-T."/>
            <person name="Cheong K."/>
            <person name="Song H."/>
            <person name="Choi G."/>
            <person name="Ko J."/>
            <person name="Opiyo S.O."/>
            <person name="Zuo S."/>
            <person name="Madhav S."/>
            <person name="Lee Y.-H."/>
            <person name="Wang G.-L."/>
        </authorList>
    </citation>
    <scope>NUCLEOTIDE SEQUENCE</scope>
    <source>
        <strain evidence="6">AG1-IA YN-7</strain>
    </source>
</reference>
<dbReference type="Gene3D" id="3.40.50.300">
    <property type="entry name" value="P-loop containing nucleotide triphosphate hydrolases"/>
    <property type="match status" value="1"/>
</dbReference>
<protein>
    <submittedName>
        <fullName evidence="6">WD40 repeat-like protein</fullName>
    </submittedName>
</protein>
<dbReference type="InterPro" id="IPR036322">
    <property type="entry name" value="WD40_repeat_dom_sf"/>
</dbReference>
<evidence type="ECO:0000313" key="7">
    <source>
        <dbReference type="Proteomes" id="UP000650582"/>
    </source>
</evidence>
<dbReference type="Gene3D" id="2.130.10.10">
    <property type="entry name" value="YVTN repeat-like/Quinoprotein amine dehydrogenase"/>
    <property type="match status" value="5"/>
</dbReference>
<evidence type="ECO:0000256" key="3">
    <source>
        <dbReference type="PROSITE-ProRule" id="PRU00221"/>
    </source>
</evidence>